<gene>
    <name evidence="1" type="ORF">MUY27_08165</name>
</gene>
<sequence>MDGSTSNPLILTLQLEDSVQAYFNQLRKAYFPAERNYLDAHLTMFHHLPAHEKQIVTDIEYTTSQNAEFRLTASAVVGIGNGVAFKIVSEELAQMHRLLQQQWHEWLIPQDRQKLWPHITVQNKVSPEVAKNLKEQLEENFQPFEFKATGLSLWEYLGRPWKSIRNYQFQK</sequence>
<dbReference type="Proteomes" id="UP001139450">
    <property type="component" value="Unassembled WGS sequence"/>
</dbReference>
<dbReference type="AlphaFoldDB" id="A0A9X1X3W7"/>
<comment type="caution">
    <text evidence="1">The sequence shown here is derived from an EMBL/GenBank/DDBJ whole genome shotgun (WGS) entry which is preliminary data.</text>
</comment>
<reference evidence="1" key="1">
    <citation type="submission" date="2022-04" db="EMBL/GenBank/DDBJ databases">
        <title>Mucilaginibacter sp. RS28 isolated from freshwater.</title>
        <authorList>
            <person name="Ko S.-R."/>
        </authorList>
    </citation>
    <scope>NUCLEOTIDE SEQUENCE</scope>
    <source>
        <strain evidence="1">RS28</strain>
    </source>
</reference>
<dbReference type="Pfam" id="PF13563">
    <property type="entry name" value="2_5_RNA_ligase2"/>
    <property type="match status" value="1"/>
</dbReference>
<protein>
    <submittedName>
        <fullName evidence="1">2'-5' RNA ligase family protein</fullName>
    </submittedName>
</protein>
<organism evidence="1 2">
    <name type="scientific">Mucilaginibacter straminoryzae</name>
    <dbReference type="NCBI Taxonomy" id="2932774"/>
    <lineage>
        <taxon>Bacteria</taxon>
        <taxon>Pseudomonadati</taxon>
        <taxon>Bacteroidota</taxon>
        <taxon>Sphingobacteriia</taxon>
        <taxon>Sphingobacteriales</taxon>
        <taxon>Sphingobacteriaceae</taxon>
        <taxon>Mucilaginibacter</taxon>
    </lineage>
</organism>
<dbReference type="InterPro" id="IPR009097">
    <property type="entry name" value="Cyclic_Pdiesterase"/>
</dbReference>
<accession>A0A9X1X3W7</accession>
<evidence type="ECO:0000313" key="1">
    <source>
        <dbReference type="EMBL" id="MCJ8209680.1"/>
    </source>
</evidence>
<evidence type="ECO:0000313" key="2">
    <source>
        <dbReference type="Proteomes" id="UP001139450"/>
    </source>
</evidence>
<dbReference type="EMBL" id="JALJEJ010000003">
    <property type="protein sequence ID" value="MCJ8209680.1"/>
    <property type="molecule type" value="Genomic_DNA"/>
</dbReference>
<proteinExistence type="predicted"/>
<dbReference type="RefSeq" id="WP_245129513.1">
    <property type="nucleotide sequence ID" value="NZ_JALJEJ010000003.1"/>
</dbReference>
<dbReference type="SUPFAM" id="SSF55144">
    <property type="entry name" value="LigT-like"/>
    <property type="match status" value="1"/>
</dbReference>
<keyword evidence="1" id="KW-0436">Ligase</keyword>
<dbReference type="GO" id="GO:0016874">
    <property type="term" value="F:ligase activity"/>
    <property type="evidence" value="ECO:0007669"/>
    <property type="project" value="UniProtKB-KW"/>
</dbReference>
<keyword evidence="2" id="KW-1185">Reference proteome</keyword>
<dbReference type="Gene3D" id="3.90.1140.10">
    <property type="entry name" value="Cyclic phosphodiesterase"/>
    <property type="match status" value="1"/>
</dbReference>
<name>A0A9X1X3W7_9SPHI</name>